<dbReference type="OrthoDB" id="9780765at2"/>
<keyword evidence="4" id="KW-1185">Reference proteome</keyword>
<accession>A0A1I2KHF9</accession>
<gene>
    <name evidence="3" type="ORF">SAMN04488120_11827</name>
</gene>
<evidence type="ECO:0000259" key="2">
    <source>
        <dbReference type="Pfam" id="PF00561"/>
    </source>
</evidence>
<dbReference type="STRING" id="1076937.SAMN04488120_11827"/>
<feature type="domain" description="AB hydrolase-1" evidence="2">
    <location>
        <begin position="20"/>
        <end position="264"/>
    </location>
</feature>
<dbReference type="SUPFAM" id="SSF53474">
    <property type="entry name" value="alpha/beta-Hydrolases"/>
    <property type="match status" value="1"/>
</dbReference>
<keyword evidence="1" id="KW-0378">Hydrolase</keyword>
<dbReference type="PANTHER" id="PTHR43329">
    <property type="entry name" value="EPOXIDE HYDROLASE"/>
    <property type="match status" value="1"/>
</dbReference>
<dbReference type="GO" id="GO:0016787">
    <property type="term" value="F:hydrolase activity"/>
    <property type="evidence" value="ECO:0007669"/>
    <property type="project" value="UniProtKB-KW"/>
</dbReference>
<dbReference type="Pfam" id="PF00561">
    <property type="entry name" value="Abhydrolase_1"/>
    <property type="match status" value="1"/>
</dbReference>
<evidence type="ECO:0000313" key="4">
    <source>
        <dbReference type="Proteomes" id="UP000199771"/>
    </source>
</evidence>
<dbReference type="InterPro" id="IPR000639">
    <property type="entry name" value="Epox_hydrolase-like"/>
</dbReference>
<evidence type="ECO:0000313" key="3">
    <source>
        <dbReference type="EMBL" id="SFF65719.1"/>
    </source>
</evidence>
<sequence>MRRVRLRGVELACLERGTGPLVLCLHGFPDTAYGFVPLLDRLAAAGYWGVAPFLRGWKPSGLAKDDDYRITTIVADLIELMDALGVRRAHLVGHDWGAVASYIAGVRHPDRIGAIVAAAVPHPRRFLLRPTLRQLYRSRYMAYFQLPHLPERRIAADGFAWLHRLVRSWSPRWGYTQADLAPVQDSLADPAHCRAALAYYRSLPGVLRERRHWSLLMKPLPVPAKVICGADDGCIGPEMFTDQAHCFAAAYELVRIEGAGHFMHREQPLRFADEVLGFLEGHSL</sequence>
<protein>
    <submittedName>
        <fullName evidence="3">Pimeloyl-ACP methyl ester carboxylesterase</fullName>
    </submittedName>
</protein>
<proteinExistence type="predicted"/>
<reference evidence="3 4" key="1">
    <citation type="submission" date="2016-10" db="EMBL/GenBank/DDBJ databases">
        <authorList>
            <person name="de Groot N.N."/>
        </authorList>
    </citation>
    <scope>NUCLEOTIDE SEQUENCE [LARGE SCALE GENOMIC DNA]</scope>
    <source>
        <strain evidence="3 4">DSM 23609</strain>
    </source>
</reference>
<dbReference type="Gene3D" id="3.40.50.1820">
    <property type="entry name" value="alpha/beta hydrolase"/>
    <property type="match status" value="1"/>
</dbReference>
<dbReference type="RefSeq" id="WP_159431180.1">
    <property type="nucleotide sequence ID" value="NZ_FOOC01000018.1"/>
</dbReference>
<organism evidence="3 4">
    <name type="scientific">Fontimonas thermophila</name>
    <dbReference type="NCBI Taxonomy" id="1076937"/>
    <lineage>
        <taxon>Bacteria</taxon>
        <taxon>Pseudomonadati</taxon>
        <taxon>Pseudomonadota</taxon>
        <taxon>Gammaproteobacteria</taxon>
        <taxon>Nevskiales</taxon>
        <taxon>Nevskiaceae</taxon>
        <taxon>Fontimonas</taxon>
    </lineage>
</organism>
<evidence type="ECO:0000256" key="1">
    <source>
        <dbReference type="ARBA" id="ARBA00022801"/>
    </source>
</evidence>
<dbReference type="PRINTS" id="PR00412">
    <property type="entry name" value="EPOXHYDRLASE"/>
</dbReference>
<dbReference type="Proteomes" id="UP000199771">
    <property type="component" value="Unassembled WGS sequence"/>
</dbReference>
<dbReference type="EMBL" id="FOOC01000018">
    <property type="protein sequence ID" value="SFF65719.1"/>
    <property type="molecule type" value="Genomic_DNA"/>
</dbReference>
<dbReference type="InterPro" id="IPR000073">
    <property type="entry name" value="AB_hydrolase_1"/>
</dbReference>
<name>A0A1I2KHF9_9GAMM</name>
<dbReference type="InterPro" id="IPR029058">
    <property type="entry name" value="AB_hydrolase_fold"/>
</dbReference>
<dbReference type="AlphaFoldDB" id="A0A1I2KHF9"/>